<dbReference type="EMBL" id="VUJX02000003">
    <property type="protein sequence ID" value="KAL0939504.1"/>
    <property type="molecule type" value="Genomic_DNA"/>
</dbReference>
<name>A0ACC3Z5Y7_COLTU</name>
<proteinExistence type="predicted"/>
<sequence length="183" mass="19606">MPFDAEAYDLKCRQMDDNALIARREHYVRQIASSSTGAALRTAAGAATAGLTWLMIPYDAARIHNARRKRKILEKHAIDRGLTIETKCGDVLGPMALGATLGVVAFEGAQMCADMVMGADGGGSAAESKEAGEAVKGIAHLGLDAGIAAVEHKHAQREKSHETGREWKDGRRRVSLDEKPGEK</sequence>
<dbReference type="Proteomes" id="UP000805649">
    <property type="component" value="Unassembled WGS sequence"/>
</dbReference>
<evidence type="ECO:0000313" key="2">
    <source>
        <dbReference type="Proteomes" id="UP000805649"/>
    </source>
</evidence>
<protein>
    <submittedName>
        <fullName evidence="1">Uncharacterized protein</fullName>
    </submittedName>
</protein>
<evidence type="ECO:0000313" key="1">
    <source>
        <dbReference type="EMBL" id="KAL0939504.1"/>
    </source>
</evidence>
<gene>
    <name evidence="1" type="ORF">CTRU02_206114</name>
</gene>
<reference evidence="1 2" key="1">
    <citation type="journal article" date="2020" name="Phytopathology">
        <title>Genome Sequence Resources of Colletotrichum truncatum, C. plurivorum, C. musicola, and C. sojae: Four Species Pathogenic to Soybean (Glycine max).</title>
        <authorList>
            <person name="Rogerio F."/>
            <person name="Boufleur T.R."/>
            <person name="Ciampi-Guillardi M."/>
            <person name="Sukno S.A."/>
            <person name="Thon M.R."/>
            <person name="Massola Junior N.S."/>
            <person name="Baroncelli R."/>
        </authorList>
    </citation>
    <scope>NUCLEOTIDE SEQUENCE [LARGE SCALE GENOMIC DNA]</scope>
    <source>
        <strain evidence="1 2">CMES1059</strain>
    </source>
</reference>
<accession>A0ACC3Z5Y7</accession>
<keyword evidence="2" id="KW-1185">Reference proteome</keyword>
<organism evidence="1 2">
    <name type="scientific">Colletotrichum truncatum</name>
    <name type="common">Anthracnose fungus</name>
    <name type="synonym">Colletotrichum capsici</name>
    <dbReference type="NCBI Taxonomy" id="5467"/>
    <lineage>
        <taxon>Eukaryota</taxon>
        <taxon>Fungi</taxon>
        <taxon>Dikarya</taxon>
        <taxon>Ascomycota</taxon>
        <taxon>Pezizomycotina</taxon>
        <taxon>Sordariomycetes</taxon>
        <taxon>Hypocreomycetidae</taxon>
        <taxon>Glomerellales</taxon>
        <taxon>Glomerellaceae</taxon>
        <taxon>Colletotrichum</taxon>
        <taxon>Colletotrichum truncatum species complex</taxon>
    </lineage>
</organism>
<comment type="caution">
    <text evidence="1">The sequence shown here is derived from an EMBL/GenBank/DDBJ whole genome shotgun (WGS) entry which is preliminary data.</text>
</comment>